<evidence type="ECO:0000256" key="1">
    <source>
        <dbReference type="SAM" id="MobiDB-lite"/>
    </source>
</evidence>
<reference evidence="2" key="1">
    <citation type="submission" date="2023-06" db="EMBL/GenBank/DDBJ databases">
        <title>Male Hemibagrus guttatus genome.</title>
        <authorList>
            <person name="Bian C."/>
        </authorList>
    </citation>
    <scope>NUCLEOTIDE SEQUENCE</scope>
    <source>
        <strain evidence="2">Male_cb2023</strain>
        <tissue evidence="2">Muscle</tissue>
    </source>
</reference>
<evidence type="ECO:0000313" key="2">
    <source>
        <dbReference type="EMBL" id="KAK3524479.1"/>
    </source>
</evidence>
<accession>A0AAE0UZE7</accession>
<dbReference type="Proteomes" id="UP001274896">
    <property type="component" value="Unassembled WGS sequence"/>
</dbReference>
<keyword evidence="3" id="KW-1185">Reference proteome</keyword>
<feature type="compositionally biased region" description="Basic residues" evidence="1">
    <location>
        <begin position="37"/>
        <end position="46"/>
    </location>
</feature>
<feature type="compositionally biased region" description="Basic and acidic residues" evidence="1">
    <location>
        <begin position="71"/>
        <end position="84"/>
    </location>
</feature>
<feature type="compositionally biased region" description="Polar residues" evidence="1">
    <location>
        <begin position="61"/>
        <end position="70"/>
    </location>
</feature>
<gene>
    <name evidence="2" type="ORF">QTP70_029293</name>
</gene>
<organism evidence="2 3">
    <name type="scientific">Hemibagrus guttatus</name>
    <dbReference type="NCBI Taxonomy" id="175788"/>
    <lineage>
        <taxon>Eukaryota</taxon>
        <taxon>Metazoa</taxon>
        <taxon>Chordata</taxon>
        <taxon>Craniata</taxon>
        <taxon>Vertebrata</taxon>
        <taxon>Euteleostomi</taxon>
        <taxon>Actinopterygii</taxon>
        <taxon>Neopterygii</taxon>
        <taxon>Teleostei</taxon>
        <taxon>Ostariophysi</taxon>
        <taxon>Siluriformes</taxon>
        <taxon>Bagridae</taxon>
        <taxon>Hemibagrus</taxon>
    </lineage>
</organism>
<feature type="non-terminal residue" evidence="2">
    <location>
        <position position="84"/>
    </location>
</feature>
<protein>
    <submittedName>
        <fullName evidence="2">Uncharacterized protein</fullName>
    </submittedName>
</protein>
<dbReference type="AlphaFoldDB" id="A0AAE0UZE7"/>
<dbReference type="EMBL" id="JAUCMX010000014">
    <property type="protein sequence ID" value="KAK3524479.1"/>
    <property type="molecule type" value="Genomic_DNA"/>
</dbReference>
<feature type="region of interest" description="Disordered" evidence="1">
    <location>
        <begin position="1"/>
        <end position="84"/>
    </location>
</feature>
<sequence>MNRPTSRQSRTGPGAAKKFGKEPTCGCREQFVNSNSRRTRRIRKYLRTSGMNSEVDEPQQEKTTPGSSAKSNRDTHPDWTDGNQ</sequence>
<evidence type="ECO:0000313" key="3">
    <source>
        <dbReference type="Proteomes" id="UP001274896"/>
    </source>
</evidence>
<name>A0AAE0UZE7_9TELE</name>
<proteinExistence type="predicted"/>
<comment type="caution">
    <text evidence="2">The sequence shown here is derived from an EMBL/GenBank/DDBJ whole genome shotgun (WGS) entry which is preliminary data.</text>
</comment>
<feature type="compositionally biased region" description="Polar residues" evidence="1">
    <location>
        <begin position="1"/>
        <end position="11"/>
    </location>
</feature>